<dbReference type="PANTHER" id="PTHR37984:SF5">
    <property type="entry name" value="PROTEIN NYNRIN-LIKE"/>
    <property type="match status" value="1"/>
</dbReference>
<evidence type="ECO:0000313" key="11">
    <source>
        <dbReference type="EMBL" id="CAF0983293.1"/>
    </source>
</evidence>
<keyword evidence="3" id="KW-0548">Nucleotidyltransferase</keyword>
<evidence type="ECO:0000313" key="14">
    <source>
        <dbReference type="EMBL" id="CAF3875281.1"/>
    </source>
</evidence>
<keyword evidence="4" id="KW-0540">Nuclease</keyword>
<dbReference type="SUPFAM" id="SSF50630">
    <property type="entry name" value="Acid proteases"/>
    <property type="match status" value="1"/>
</dbReference>
<dbReference type="GO" id="GO:0004519">
    <property type="term" value="F:endonuclease activity"/>
    <property type="evidence" value="ECO:0007669"/>
    <property type="project" value="UniProtKB-KW"/>
</dbReference>
<dbReference type="Gene3D" id="4.10.60.10">
    <property type="entry name" value="Zinc finger, CCHC-type"/>
    <property type="match status" value="1"/>
</dbReference>
<dbReference type="Proteomes" id="UP000677228">
    <property type="component" value="Unassembled WGS sequence"/>
</dbReference>
<feature type="compositionally biased region" description="Polar residues" evidence="8">
    <location>
        <begin position="227"/>
        <end position="239"/>
    </location>
</feature>
<dbReference type="GO" id="GO:0015074">
    <property type="term" value="P:DNA integration"/>
    <property type="evidence" value="ECO:0007669"/>
    <property type="project" value="InterPro"/>
</dbReference>
<dbReference type="Pfam" id="PF13975">
    <property type="entry name" value="gag-asp_proteas"/>
    <property type="match status" value="1"/>
</dbReference>
<dbReference type="EMBL" id="CAJOBA010012464">
    <property type="protein sequence ID" value="CAF3875281.1"/>
    <property type="molecule type" value="Genomic_DNA"/>
</dbReference>
<dbReference type="EMBL" id="CAJNOK010010203">
    <property type="protein sequence ID" value="CAF1109115.1"/>
    <property type="molecule type" value="Genomic_DNA"/>
</dbReference>
<dbReference type="InterPro" id="IPR036397">
    <property type="entry name" value="RNaseH_sf"/>
</dbReference>
<dbReference type="EC" id="2.7.7.49" evidence="1"/>
<evidence type="ECO:0000256" key="4">
    <source>
        <dbReference type="ARBA" id="ARBA00022722"/>
    </source>
</evidence>
<evidence type="ECO:0000313" key="13">
    <source>
        <dbReference type="EMBL" id="CAF3755705.1"/>
    </source>
</evidence>
<evidence type="ECO:0000256" key="5">
    <source>
        <dbReference type="ARBA" id="ARBA00022759"/>
    </source>
</evidence>
<dbReference type="InterPro" id="IPR041373">
    <property type="entry name" value="RT_RNaseH"/>
</dbReference>
<dbReference type="InterPro" id="IPR012337">
    <property type="entry name" value="RNaseH-like_sf"/>
</dbReference>
<protein>
    <recommendedName>
        <fullName evidence="1">RNA-directed DNA polymerase</fullName>
        <ecNumber evidence="1">2.7.7.49</ecNumber>
    </recommendedName>
</protein>
<dbReference type="Proteomes" id="UP000682733">
    <property type="component" value="Unassembled WGS sequence"/>
</dbReference>
<name>A0A814FH31_9BILA</name>
<dbReference type="Pfam" id="PF03732">
    <property type="entry name" value="Retrotrans_gag"/>
    <property type="match status" value="1"/>
</dbReference>
<dbReference type="CDD" id="cd01647">
    <property type="entry name" value="RT_LTR"/>
    <property type="match status" value="1"/>
</dbReference>
<dbReference type="SUPFAM" id="SSF57756">
    <property type="entry name" value="Retrovirus zinc finger-like domains"/>
    <property type="match status" value="1"/>
</dbReference>
<dbReference type="PANTHER" id="PTHR37984">
    <property type="entry name" value="PROTEIN CBG26694"/>
    <property type="match status" value="1"/>
</dbReference>
<feature type="domain" description="Reverse transcriptase" evidence="9">
    <location>
        <begin position="612"/>
        <end position="800"/>
    </location>
</feature>
<proteinExistence type="predicted"/>
<accession>A0A814FH31</accession>
<feature type="domain" description="Integrase catalytic" evidence="10">
    <location>
        <begin position="1215"/>
        <end position="1379"/>
    </location>
</feature>
<evidence type="ECO:0000313" key="12">
    <source>
        <dbReference type="EMBL" id="CAF1109115.1"/>
    </source>
</evidence>
<dbReference type="Gene3D" id="3.10.20.370">
    <property type="match status" value="1"/>
</dbReference>
<evidence type="ECO:0000256" key="8">
    <source>
        <dbReference type="SAM" id="MobiDB-lite"/>
    </source>
</evidence>
<dbReference type="Proteomes" id="UP000663829">
    <property type="component" value="Unassembled WGS sequence"/>
</dbReference>
<dbReference type="InterPro" id="IPR000477">
    <property type="entry name" value="RT_dom"/>
</dbReference>
<dbReference type="InterPro" id="IPR021109">
    <property type="entry name" value="Peptidase_aspartic_dom_sf"/>
</dbReference>
<dbReference type="InterPro" id="IPR050951">
    <property type="entry name" value="Retrovirus_Pol_polyprotein"/>
</dbReference>
<sequence>MSDPPDPIVQQCHRDMMKNVEFAGDESETVHNFLNEIKAIGEMTNQIDTTLFLMAISKLTGSARQWYIDNKSAIKTWSTLQQEMIQRFKRTTSSIKTELRERKQQLDEPVTKYYDDIIRLCREIDPQMTDSMIIGYLEDGLRDDLQEQTMLQMSVLSESDKTTIKFLQIAKTVEEVRKRRQYSEPAAQPYFVKSITTALQATPYQFQNIPQPTNPYLQYKNPRYLPNQRTPTSRQQGNPQPRPSFLLKNPQQPLNSSLPKPNQYDPCLICARINHRTIDCYYKKPSGCYKCGQPDHLSSLSSSPIYIQVQVNATPQHAIVDTESAVTIINQRLLTKIHHKKFIYKRKSYSAANCTSVNIVSEIQLEVKIHGYRTYINADVATNLVTDLLLGNDWIEQNNIVIDTPQRRIIIVNKYFRIITSTSFVEPPDLHYPVFLINQVTIPSYSERYIDVQVPSLFGNINNVMFEPIGNLYSKSILTAKAVLNVNNSQTRIVIINANNRQFTLSKNTKLGVISYQSGCNICLTIPATPNERSARVLANRSCVLPVFQKRKVRFTDPSCRARQTYDCHYECYVCHEKYLTGNDLQQHLRQKCFPSEIRQQIENLTKHIENPKHRQQLQDILWKHGKLFDFRQPSVIKTTLRHAIDTSNHPPIYTPPYRHSWKDEQIQREEIDKLLKQDAEYFTIIDFKSGYFQVPLDPKDRPKTAFSTRDQHLQFTVLPQGVTNGPPTFQRIVNQILGPTRWKYALAYLDDIIIYSQTFEDHLLHLDDILNRLNQANFRLNVDKCNIAQQAIDYLGHHIEHGNIMPNADNIRALLNTPQPTTAKEAFRFVKAAEYYRKFISGFSKIAQPLYKYAPTTKQQHSRRSQSTPITLSNEEQQAFIELKRILTSDLALRIPNDQLPFKIQTDASKLGIGAVLMQTYSNGDLPVAYLSKKLSSTQMKWPATEIECYAIISAIEKWHKYLDGRPFTVETDHKPLEPLNLKQQLNMKCERWRLKLQRYQFTIRYIKGKYNTMADYLSRSPVDDATEDQDDYVSMQSRSTQTEDPISSPYIVAPVVTQAQAKQKTQDDKRNVRPLTDQSCVAQQQNRNVPIPVDRACVAQNYQQIIDDTQIIPFTLDDIKRQQDRDDQVEHIKNNIKNFKHYFIDDGILMRKQQHPIPSVPYVPKGRIRVDILKIYHDTAANGAHFGRDKTTRKIQHRYFWPSMVKDIRNHIQSCIPCLQNNHLRRKSPGSLKPIRPPEGVWQLLSMDFHGPITSITQRGNKYIISLTDVLTDDEVILKYGTPRCIIPDNGTHFTANIIEELFKQIGVTHLYSTPYHPMTNGQIERYNATMDAKIAALCNEKRTDWDEQLPFVSFNYNTSIHTTTGQIPFEMMYGRSPVLPFDHQQPVVSLSKDPQHVQKLNQYLSTITEGAKRNIIQQQQKYKQRYDTHRSDPKHKVGNLVLVKTISSRNKFDIRHEGPFQIVQQIGRKTFIVQHVKKLTLIKQITTDSIVPLFERTYSTN</sequence>
<dbReference type="FunFam" id="3.10.20.370:FF:000001">
    <property type="entry name" value="Retrovirus-related Pol polyprotein from transposon 17.6-like protein"/>
    <property type="match status" value="1"/>
</dbReference>
<gene>
    <name evidence="11" type="ORF">GPM918_LOCUS12865</name>
    <name evidence="12" type="ORF">OVA965_LOCUS19677</name>
    <name evidence="13" type="ORF">SRO942_LOCUS12865</name>
    <name evidence="14" type="ORF">TMI583_LOCUS19799</name>
</gene>
<dbReference type="InterPro" id="IPR043128">
    <property type="entry name" value="Rev_trsase/Diguanyl_cyclase"/>
</dbReference>
<dbReference type="GO" id="GO:0008270">
    <property type="term" value="F:zinc ion binding"/>
    <property type="evidence" value="ECO:0007669"/>
    <property type="project" value="InterPro"/>
</dbReference>
<evidence type="ECO:0000259" key="10">
    <source>
        <dbReference type="PROSITE" id="PS50994"/>
    </source>
</evidence>
<dbReference type="CDD" id="cd09274">
    <property type="entry name" value="RNase_HI_RT_Ty3"/>
    <property type="match status" value="1"/>
</dbReference>
<dbReference type="GO" id="GO:0016787">
    <property type="term" value="F:hydrolase activity"/>
    <property type="evidence" value="ECO:0007669"/>
    <property type="project" value="UniProtKB-KW"/>
</dbReference>
<dbReference type="Pfam" id="PF17917">
    <property type="entry name" value="RT_RNaseH"/>
    <property type="match status" value="1"/>
</dbReference>
<feature type="region of interest" description="Disordered" evidence="8">
    <location>
        <begin position="217"/>
        <end position="259"/>
    </location>
</feature>
<evidence type="ECO:0000256" key="2">
    <source>
        <dbReference type="ARBA" id="ARBA00022679"/>
    </source>
</evidence>
<dbReference type="CDD" id="cd00303">
    <property type="entry name" value="retropepsin_like"/>
    <property type="match status" value="1"/>
</dbReference>
<dbReference type="Pfam" id="PF17921">
    <property type="entry name" value="Integrase_H2C2"/>
    <property type="match status" value="1"/>
</dbReference>
<dbReference type="InterPro" id="IPR005162">
    <property type="entry name" value="Retrotrans_gag_dom"/>
</dbReference>
<dbReference type="InterPro" id="IPR001584">
    <property type="entry name" value="Integrase_cat-core"/>
</dbReference>
<keyword evidence="2" id="KW-0808">Transferase</keyword>
<dbReference type="EMBL" id="CAJOBC010002871">
    <property type="protein sequence ID" value="CAF3755705.1"/>
    <property type="molecule type" value="Genomic_DNA"/>
</dbReference>
<dbReference type="SUPFAM" id="SSF53098">
    <property type="entry name" value="Ribonuclease H-like"/>
    <property type="match status" value="1"/>
</dbReference>
<dbReference type="PROSITE" id="PS50994">
    <property type="entry name" value="INTEGRASE"/>
    <property type="match status" value="1"/>
</dbReference>
<dbReference type="FunFam" id="1.10.340.70:FF:000001">
    <property type="entry name" value="Retrovirus-related Pol polyprotein from transposon gypsy-like Protein"/>
    <property type="match status" value="1"/>
</dbReference>
<dbReference type="OrthoDB" id="10040910at2759"/>
<feature type="compositionally biased region" description="Polar residues" evidence="8">
    <location>
        <begin position="249"/>
        <end position="259"/>
    </location>
</feature>
<dbReference type="GO" id="GO:0003676">
    <property type="term" value="F:nucleic acid binding"/>
    <property type="evidence" value="ECO:0007669"/>
    <property type="project" value="InterPro"/>
</dbReference>
<comment type="caution">
    <text evidence="11">The sequence shown here is derived from an EMBL/GenBank/DDBJ whole genome shotgun (WGS) entry which is preliminary data.</text>
</comment>
<evidence type="ECO:0000256" key="7">
    <source>
        <dbReference type="ARBA" id="ARBA00022918"/>
    </source>
</evidence>
<keyword evidence="7" id="KW-0695">RNA-directed DNA polymerase</keyword>
<reference evidence="11" key="1">
    <citation type="submission" date="2021-02" db="EMBL/GenBank/DDBJ databases">
        <authorList>
            <person name="Nowell W R."/>
        </authorList>
    </citation>
    <scope>NUCLEOTIDE SEQUENCE</scope>
</reference>
<dbReference type="Gene3D" id="3.10.10.10">
    <property type="entry name" value="HIV Type 1 Reverse Transcriptase, subunit A, domain 1"/>
    <property type="match status" value="1"/>
</dbReference>
<dbReference type="GO" id="GO:0003964">
    <property type="term" value="F:RNA-directed DNA polymerase activity"/>
    <property type="evidence" value="ECO:0007669"/>
    <property type="project" value="UniProtKB-KW"/>
</dbReference>
<dbReference type="Gene3D" id="3.30.420.10">
    <property type="entry name" value="Ribonuclease H-like superfamily/Ribonuclease H"/>
    <property type="match status" value="1"/>
</dbReference>
<evidence type="ECO:0000256" key="1">
    <source>
        <dbReference type="ARBA" id="ARBA00012493"/>
    </source>
</evidence>
<organism evidence="11 15">
    <name type="scientific">Didymodactylos carnosus</name>
    <dbReference type="NCBI Taxonomy" id="1234261"/>
    <lineage>
        <taxon>Eukaryota</taxon>
        <taxon>Metazoa</taxon>
        <taxon>Spiralia</taxon>
        <taxon>Gnathifera</taxon>
        <taxon>Rotifera</taxon>
        <taxon>Eurotatoria</taxon>
        <taxon>Bdelloidea</taxon>
        <taxon>Philodinida</taxon>
        <taxon>Philodinidae</taxon>
        <taxon>Didymodactylos</taxon>
    </lineage>
</organism>
<dbReference type="SUPFAM" id="SSF56672">
    <property type="entry name" value="DNA/RNA polymerases"/>
    <property type="match status" value="1"/>
</dbReference>
<keyword evidence="6" id="KW-0378">Hydrolase</keyword>
<dbReference type="Proteomes" id="UP000681722">
    <property type="component" value="Unassembled WGS sequence"/>
</dbReference>
<dbReference type="InterPro" id="IPR043502">
    <property type="entry name" value="DNA/RNA_pol_sf"/>
</dbReference>
<dbReference type="InterPro" id="IPR036875">
    <property type="entry name" value="Znf_CCHC_sf"/>
</dbReference>
<dbReference type="InterPro" id="IPR041588">
    <property type="entry name" value="Integrase_H2C2"/>
</dbReference>
<dbReference type="EMBL" id="CAJNOQ010002871">
    <property type="protein sequence ID" value="CAF0983293.1"/>
    <property type="molecule type" value="Genomic_DNA"/>
</dbReference>
<evidence type="ECO:0000313" key="15">
    <source>
        <dbReference type="Proteomes" id="UP000663829"/>
    </source>
</evidence>
<dbReference type="PROSITE" id="PS50878">
    <property type="entry name" value="RT_POL"/>
    <property type="match status" value="1"/>
</dbReference>
<keyword evidence="15" id="KW-1185">Reference proteome</keyword>
<evidence type="ECO:0000256" key="3">
    <source>
        <dbReference type="ARBA" id="ARBA00022695"/>
    </source>
</evidence>
<evidence type="ECO:0000256" key="6">
    <source>
        <dbReference type="ARBA" id="ARBA00022801"/>
    </source>
</evidence>
<dbReference type="Pfam" id="PF00078">
    <property type="entry name" value="RVT_1"/>
    <property type="match status" value="1"/>
</dbReference>
<dbReference type="Gene3D" id="1.10.340.70">
    <property type="match status" value="1"/>
</dbReference>
<dbReference type="Gene3D" id="2.40.70.10">
    <property type="entry name" value="Acid Proteases"/>
    <property type="match status" value="1"/>
</dbReference>
<keyword evidence="5" id="KW-0255">Endonuclease</keyword>
<dbReference type="Gene3D" id="3.30.70.270">
    <property type="match status" value="2"/>
</dbReference>
<evidence type="ECO:0000259" key="9">
    <source>
        <dbReference type="PROSITE" id="PS50878"/>
    </source>
</evidence>